<evidence type="ECO:0000313" key="2">
    <source>
        <dbReference type="Proteomes" id="UP001172680"/>
    </source>
</evidence>
<accession>A0ACC2Z8R9</accession>
<gene>
    <name evidence="1" type="ORF">H2199_004005</name>
</gene>
<dbReference type="EMBL" id="JAPDRP010000010">
    <property type="protein sequence ID" value="KAJ9644137.1"/>
    <property type="molecule type" value="Genomic_DNA"/>
</dbReference>
<evidence type="ECO:0000313" key="1">
    <source>
        <dbReference type="EMBL" id="KAJ9644137.1"/>
    </source>
</evidence>
<protein>
    <submittedName>
        <fullName evidence="1">Uncharacterized protein</fullName>
    </submittedName>
</protein>
<sequence>METGLHPKAESPSKDVAGEVGLGIDHLAWAEVDFNVVTRSLTISMKDMAFQLHRCQSLLSLLTFIEQAIQPSFRAKSPINGPDNKAVYNVIAQKDSALNLRVAQASQRDSAAMKAIAEDSKMVALATSKDSAAMRTIAAVTILFLPAIFTAISLTFLVTHERCRIIVAPVTQRLLRWALYDSDSIRLFFPALDAVLTPNLKTLFSTSFFDFQAGRDPQVVSWWIWLYWLVTIILTVVIHITWYFTFKRKENQISTAFGKRDEEIEAFGKRNEEMWSALVRGPAQDAAITAKGPDEKAPNARGRSLLEAKLQTPSQGEDAQTPQESLVWHQRRPIR</sequence>
<keyword evidence="2" id="KW-1185">Reference proteome</keyword>
<dbReference type="Proteomes" id="UP001172680">
    <property type="component" value="Unassembled WGS sequence"/>
</dbReference>
<proteinExistence type="predicted"/>
<reference evidence="1" key="1">
    <citation type="submission" date="2022-10" db="EMBL/GenBank/DDBJ databases">
        <title>Culturing micro-colonial fungi from biological soil crusts in the Mojave desert and describing Neophaeococcomyces mojavensis, and introducing the new genera and species Taxawa tesnikishii.</title>
        <authorList>
            <person name="Kurbessoian T."/>
            <person name="Stajich J.E."/>
        </authorList>
    </citation>
    <scope>NUCLEOTIDE SEQUENCE</scope>
    <source>
        <strain evidence="1">JES_115</strain>
    </source>
</reference>
<name>A0ACC2Z8R9_9PEZI</name>
<comment type="caution">
    <text evidence="1">The sequence shown here is derived from an EMBL/GenBank/DDBJ whole genome shotgun (WGS) entry which is preliminary data.</text>
</comment>
<organism evidence="1 2">
    <name type="scientific">Coniosporium tulheliwenetii</name>
    <dbReference type="NCBI Taxonomy" id="3383036"/>
    <lineage>
        <taxon>Eukaryota</taxon>
        <taxon>Fungi</taxon>
        <taxon>Dikarya</taxon>
        <taxon>Ascomycota</taxon>
        <taxon>Pezizomycotina</taxon>
        <taxon>Dothideomycetes</taxon>
        <taxon>Dothideomycetes incertae sedis</taxon>
        <taxon>Coniosporium</taxon>
    </lineage>
</organism>